<dbReference type="SUPFAM" id="SSF56112">
    <property type="entry name" value="Protein kinase-like (PK-like)"/>
    <property type="match status" value="1"/>
</dbReference>
<dbReference type="PANTHER" id="PTHR46716:SF1">
    <property type="entry name" value="MITOGEN-ACTIVATED PROTEIN KINASE KINASE KINASE 7"/>
    <property type="match status" value="1"/>
</dbReference>
<dbReference type="EMBL" id="JAKROA010000005">
    <property type="protein sequence ID" value="KAL5106656.1"/>
    <property type="molecule type" value="Genomic_DNA"/>
</dbReference>
<gene>
    <name evidence="7" type="ORF">TcWFU_002568</name>
</gene>
<evidence type="ECO:0000256" key="4">
    <source>
        <dbReference type="ARBA" id="ARBA00022741"/>
    </source>
</evidence>
<name>A0ABR4QAL2_9CEST</name>
<evidence type="ECO:0008006" key="9">
    <source>
        <dbReference type="Google" id="ProtNLM"/>
    </source>
</evidence>
<dbReference type="Gene3D" id="1.10.510.10">
    <property type="entry name" value="Transferase(Phosphotransferase) domain 1"/>
    <property type="match status" value="1"/>
</dbReference>
<evidence type="ECO:0000256" key="6">
    <source>
        <dbReference type="ARBA" id="ARBA00022840"/>
    </source>
</evidence>
<reference evidence="7 8" key="1">
    <citation type="journal article" date="2022" name="Front. Cell. Infect. Microbiol.">
        <title>The Genomes of Two Strains of Taenia crassiceps the Animal Model for the Study of Human Cysticercosis.</title>
        <authorList>
            <person name="Bobes R.J."/>
            <person name="Estrada K."/>
            <person name="Rios-Valencia D.G."/>
            <person name="Calderon-Gallegos A."/>
            <person name="de la Torre P."/>
            <person name="Carrero J.C."/>
            <person name="Sanchez-Flores A."/>
            <person name="Laclette J.P."/>
        </authorList>
    </citation>
    <scope>NUCLEOTIDE SEQUENCE [LARGE SCALE GENOMIC DNA]</scope>
    <source>
        <strain evidence="7">WFUcys</strain>
    </source>
</reference>
<dbReference type="Proteomes" id="UP001651158">
    <property type="component" value="Unassembled WGS sequence"/>
</dbReference>
<keyword evidence="3" id="KW-0808">Transferase</keyword>
<dbReference type="PANTHER" id="PTHR46716">
    <property type="entry name" value="MITOGEN-ACTIVATED PROTEIN KINASE KINASE KINASE 7"/>
    <property type="match status" value="1"/>
</dbReference>
<keyword evidence="4" id="KW-0547">Nucleotide-binding</keyword>
<keyword evidence="5" id="KW-0418">Kinase</keyword>
<evidence type="ECO:0000256" key="5">
    <source>
        <dbReference type="ARBA" id="ARBA00022777"/>
    </source>
</evidence>
<proteinExistence type="inferred from homology"/>
<keyword evidence="8" id="KW-1185">Reference proteome</keyword>
<dbReference type="Gene3D" id="3.30.200.20">
    <property type="entry name" value="Phosphorylase Kinase, domain 1"/>
    <property type="match status" value="1"/>
</dbReference>
<keyword evidence="6" id="KW-0067">ATP-binding</keyword>
<organism evidence="7 8">
    <name type="scientific">Taenia crassiceps</name>
    <dbReference type="NCBI Taxonomy" id="6207"/>
    <lineage>
        <taxon>Eukaryota</taxon>
        <taxon>Metazoa</taxon>
        <taxon>Spiralia</taxon>
        <taxon>Lophotrochozoa</taxon>
        <taxon>Platyhelminthes</taxon>
        <taxon>Cestoda</taxon>
        <taxon>Eucestoda</taxon>
        <taxon>Cyclophyllidea</taxon>
        <taxon>Taeniidae</taxon>
        <taxon>Taenia</taxon>
    </lineage>
</organism>
<evidence type="ECO:0000256" key="2">
    <source>
        <dbReference type="ARBA" id="ARBA00022527"/>
    </source>
</evidence>
<keyword evidence="2" id="KW-0723">Serine/threonine-protein kinase</keyword>
<evidence type="ECO:0000256" key="3">
    <source>
        <dbReference type="ARBA" id="ARBA00022679"/>
    </source>
</evidence>
<accession>A0ABR4QAL2</accession>
<comment type="similarity">
    <text evidence="1">Belongs to the protein kinase superfamily. STE Ser/Thr protein kinase family. MAP kinase kinase kinase subfamily.</text>
</comment>
<protein>
    <recommendedName>
        <fullName evidence="9">Protein kinase domain-containing protein</fullName>
    </recommendedName>
</protein>
<comment type="caution">
    <text evidence="7">The sequence shown here is derived from an EMBL/GenBank/DDBJ whole genome shotgun (WGS) entry which is preliminary data.</text>
</comment>
<evidence type="ECO:0000313" key="7">
    <source>
        <dbReference type="EMBL" id="KAL5106656.1"/>
    </source>
</evidence>
<sequence>MLCSRNSLGRLKEEELRAYAERVKLVPNVPESDIQIEKWGISGGGYGVVSFGTYRRKSVVKKDFRFMNTIVERIHNYREVCTLAACNHPNIVKFIGAGPNTRMADVHYVVIERAMDASLDELIYSGVGYSFWHVMLWALHLADGFWGGQGGTAVSQSGLASIHGAGGGATSQEEFYTCYSKAVDIYSMAVSIWELVTRRLDLDVNPHSTRIHSCPPFLQSLFDRGMAVEPSSRPSASQLVKLFDFIMRNVCTKDTSQLCIHLEETNTLSTPSANSSCTNNRGGL</sequence>
<dbReference type="InterPro" id="IPR011009">
    <property type="entry name" value="Kinase-like_dom_sf"/>
</dbReference>
<evidence type="ECO:0000256" key="1">
    <source>
        <dbReference type="ARBA" id="ARBA00006529"/>
    </source>
</evidence>
<evidence type="ECO:0000313" key="8">
    <source>
        <dbReference type="Proteomes" id="UP001651158"/>
    </source>
</evidence>